<dbReference type="PROSITE" id="PS50987">
    <property type="entry name" value="HTH_ARSR_2"/>
    <property type="match status" value="1"/>
</dbReference>
<keyword evidence="6" id="KW-1185">Reference proteome</keyword>
<keyword evidence="1" id="KW-0805">Transcription regulation</keyword>
<dbReference type="Proteomes" id="UP000603141">
    <property type="component" value="Unassembled WGS sequence"/>
</dbReference>
<dbReference type="InterPro" id="IPR011991">
    <property type="entry name" value="ArsR-like_HTH"/>
</dbReference>
<name>A0A934VR53_9BACT</name>
<dbReference type="InterPro" id="IPR051081">
    <property type="entry name" value="HTH_MetalResp_TranReg"/>
</dbReference>
<dbReference type="InterPro" id="IPR036390">
    <property type="entry name" value="WH_DNA-bd_sf"/>
</dbReference>
<keyword evidence="3" id="KW-0804">Transcription</keyword>
<dbReference type="Pfam" id="PF12840">
    <property type="entry name" value="HTH_20"/>
    <property type="match status" value="1"/>
</dbReference>
<feature type="domain" description="HTH arsR-type" evidence="4">
    <location>
        <begin position="6"/>
        <end position="100"/>
    </location>
</feature>
<dbReference type="PANTHER" id="PTHR33154:SF12">
    <property type="entry name" value="TRANSCRIPTIONAL REGULATORY PROTEIN"/>
    <property type="match status" value="1"/>
</dbReference>
<evidence type="ECO:0000256" key="2">
    <source>
        <dbReference type="ARBA" id="ARBA00023125"/>
    </source>
</evidence>
<dbReference type="PANTHER" id="PTHR33154">
    <property type="entry name" value="TRANSCRIPTIONAL REGULATOR, ARSR FAMILY"/>
    <property type="match status" value="1"/>
</dbReference>
<dbReference type="InterPro" id="IPR036388">
    <property type="entry name" value="WH-like_DNA-bd_sf"/>
</dbReference>
<dbReference type="Gene3D" id="1.10.10.10">
    <property type="entry name" value="Winged helix-like DNA-binding domain superfamily/Winged helix DNA-binding domain"/>
    <property type="match status" value="1"/>
</dbReference>
<evidence type="ECO:0000259" key="4">
    <source>
        <dbReference type="PROSITE" id="PS50987"/>
    </source>
</evidence>
<dbReference type="RefSeq" id="WP_200270314.1">
    <property type="nucleotide sequence ID" value="NZ_JAENIJ010000014.1"/>
</dbReference>
<dbReference type="GO" id="GO:0003677">
    <property type="term" value="F:DNA binding"/>
    <property type="evidence" value="ECO:0007669"/>
    <property type="project" value="UniProtKB-KW"/>
</dbReference>
<keyword evidence="2" id="KW-0238">DNA-binding</keyword>
<protein>
    <submittedName>
        <fullName evidence="5">Helix-turn-helix transcriptional regulator</fullName>
    </submittedName>
</protein>
<gene>
    <name evidence="5" type="ORF">JIN85_10345</name>
</gene>
<dbReference type="SUPFAM" id="SSF46785">
    <property type="entry name" value="Winged helix' DNA-binding domain"/>
    <property type="match status" value="1"/>
</dbReference>
<dbReference type="PRINTS" id="PR00778">
    <property type="entry name" value="HTHARSR"/>
</dbReference>
<dbReference type="EMBL" id="JAENIJ010000014">
    <property type="protein sequence ID" value="MBK1882816.1"/>
    <property type="molecule type" value="Genomic_DNA"/>
</dbReference>
<evidence type="ECO:0000256" key="3">
    <source>
        <dbReference type="ARBA" id="ARBA00023163"/>
    </source>
</evidence>
<dbReference type="GO" id="GO:0003700">
    <property type="term" value="F:DNA-binding transcription factor activity"/>
    <property type="evidence" value="ECO:0007669"/>
    <property type="project" value="InterPro"/>
</dbReference>
<evidence type="ECO:0000256" key="1">
    <source>
        <dbReference type="ARBA" id="ARBA00023015"/>
    </source>
</evidence>
<evidence type="ECO:0000313" key="5">
    <source>
        <dbReference type="EMBL" id="MBK1882816.1"/>
    </source>
</evidence>
<proteinExistence type="predicted"/>
<sequence length="107" mass="12053">MKVYHHPSLAEIPLPAVMQALSDPCRIAIVKELLTENRPLACNEVPLQISKATRSHHFEVLREAGLIHTRVEGTKCMTSLRAEEIENRFPGLLQLIIEKEAACEVEE</sequence>
<dbReference type="CDD" id="cd00090">
    <property type="entry name" value="HTH_ARSR"/>
    <property type="match status" value="1"/>
</dbReference>
<comment type="caution">
    <text evidence="5">The sequence shown here is derived from an EMBL/GenBank/DDBJ whole genome shotgun (WGS) entry which is preliminary data.</text>
</comment>
<evidence type="ECO:0000313" key="6">
    <source>
        <dbReference type="Proteomes" id="UP000603141"/>
    </source>
</evidence>
<reference evidence="5" key="1">
    <citation type="submission" date="2021-01" db="EMBL/GenBank/DDBJ databases">
        <title>Modified the classification status of verrucomicrobia.</title>
        <authorList>
            <person name="Feng X."/>
        </authorList>
    </citation>
    <scope>NUCLEOTIDE SEQUENCE</scope>
    <source>
        <strain evidence="5">KCTC 22041</strain>
    </source>
</reference>
<organism evidence="5 6">
    <name type="scientific">Luteolibacter pohnpeiensis</name>
    <dbReference type="NCBI Taxonomy" id="454153"/>
    <lineage>
        <taxon>Bacteria</taxon>
        <taxon>Pseudomonadati</taxon>
        <taxon>Verrucomicrobiota</taxon>
        <taxon>Verrucomicrobiia</taxon>
        <taxon>Verrucomicrobiales</taxon>
        <taxon>Verrucomicrobiaceae</taxon>
        <taxon>Luteolibacter</taxon>
    </lineage>
</organism>
<dbReference type="AlphaFoldDB" id="A0A934VR53"/>
<accession>A0A934VR53</accession>
<dbReference type="InterPro" id="IPR001845">
    <property type="entry name" value="HTH_ArsR_DNA-bd_dom"/>
</dbReference>
<dbReference type="SMART" id="SM00418">
    <property type="entry name" value="HTH_ARSR"/>
    <property type="match status" value="1"/>
</dbReference>